<evidence type="ECO:0000256" key="7">
    <source>
        <dbReference type="ARBA" id="ARBA00022967"/>
    </source>
</evidence>
<keyword evidence="11" id="KW-1185">Reference proteome</keyword>
<evidence type="ECO:0000259" key="9">
    <source>
        <dbReference type="PROSITE" id="PS50893"/>
    </source>
</evidence>
<dbReference type="InterPro" id="IPR050095">
    <property type="entry name" value="ECF_ABC_transporter_ATP-bd"/>
</dbReference>
<proteinExistence type="inferred from homology"/>
<dbReference type="InterPro" id="IPR017871">
    <property type="entry name" value="ABC_transporter-like_CS"/>
</dbReference>
<dbReference type="KEGG" id="pml:ATP_00369"/>
<name>B3R019_PHYMT</name>
<gene>
    <name evidence="10" type="primary">cbiO2</name>
    <name evidence="10" type="ordered locus">ATP_00369</name>
</gene>
<dbReference type="HOGENOM" id="CLU_000604_1_22_14"/>
<dbReference type="Proteomes" id="UP000002020">
    <property type="component" value="Chromosome"/>
</dbReference>
<evidence type="ECO:0000256" key="8">
    <source>
        <dbReference type="ARBA" id="ARBA00023136"/>
    </source>
</evidence>
<dbReference type="PROSITE" id="PS50893">
    <property type="entry name" value="ABC_TRANSPORTER_2"/>
    <property type="match status" value="1"/>
</dbReference>
<sequence>MLEIQNLSFVYDDKTVLKNLSFNIDKNNWVSIMGHNGSGKSTLAKILVGLLEPFEGNVLIDSLKLNYNSLPFLRNKIGMVFQNPDYQFIGHTVKDDIAFGLENQNLSRNEIIKRVYDYSEMVGMSNFLNKNPQELSGGQKQKVAIASVLAMQPEIIIFDEVTAFLDNQSKKEIENIIKKIKDKIVITITHDLDFASKSDEIIVLSQGKLVKKSKPEIILENQVFVNQYSLEPTLALKIYYEMQKDIIFYKDKKIKDIQILEKMKEILWLYNLKK</sequence>
<dbReference type="SUPFAM" id="SSF52540">
    <property type="entry name" value="P-loop containing nucleoside triphosphate hydrolases"/>
    <property type="match status" value="1"/>
</dbReference>
<dbReference type="GO" id="GO:0005524">
    <property type="term" value="F:ATP binding"/>
    <property type="evidence" value="ECO:0007669"/>
    <property type="project" value="UniProtKB-KW"/>
</dbReference>
<dbReference type="InterPro" id="IPR015856">
    <property type="entry name" value="ABC_transpr_CbiO/EcfA_su"/>
</dbReference>
<keyword evidence="3" id="KW-0813">Transport</keyword>
<evidence type="ECO:0000256" key="3">
    <source>
        <dbReference type="ARBA" id="ARBA00022448"/>
    </source>
</evidence>
<evidence type="ECO:0000256" key="1">
    <source>
        <dbReference type="ARBA" id="ARBA00004236"/>
    </source>
</evidence>
<keyword evidence="7" id="KW-1278">Translocase</keyword>
<dbReference type="Pfam" id="PF00005">
    <property type="entry name" value="ABC_tran"/>
    <property type="match status" value="1"/>
</dbReference>
<keyword evidence="8" id="KW-0472">Membrane</keyword>
<dbReference type="PANTHER" id="PTHR43553:SF24">
    <property type="entry name" value="ENERGY-COUPLING FACTOR TRANSPORTER ATP-BINDING PROTEIN ECFA1"/>
    <property type="match status" value="1"/>
</dbReference>
<protein>
    <submittedName>
        <fullName evidence="10">ABC-type cobalt transport system, ATPase component</fullName>
    </submittedName>
</protein>
<accession>B3R019</accession>
<dbReference type="InterPro" id="IPR027417">
    <property type="entry name" value="P-loop_NTPase"/>
</dbReference>
<keyword evidence="4" id="KW-1003">Cell membrane</keyword>
<dbReference type="PANTHER" id="PTHR43553">
    <property type="entry name" value="HEAVY METAL TRANSPORTER"/>
    <property type="match status" value="1"/>
</dbReference>
<dbReference type="eggNOG" id="COG1122">
    <property type="taxonomic scope" value="Bacteria"/>
</dbReference>
<feature type="domain" description="ABC transporter" evidence="9">
    <location>
        <begin position="2"/>
        <end position="231"/>
    </location>
</feature>
<reference evidence="10 11" key="1">
    <citation type="journal article" date="2008" name="BMC Genomics">
        <title>The linear chromosome of the plant-pathogenic mycoplasma 'Candidatus Phytoplasma mali'.</title>
        <authorList>
            <person name="Kube M."/>
            <person name="Schneider B."/>
            <person name="Kuhl H."/>
            <person name="Dandekar T."/>
            <person name="Heitmann K."/>
            <person name="Migdoll A.M."/>
            <person name="Reinhardt R."/>
            <person name="Seemueller E."/>
        </authorList>
    </citation>
    <scope>NUCLEOTIDE SEQUENCE [LARGE SCALE GENOMIC DNA]</scope>
    <source>
        <strain evidence="10 11">AT</strain>
    </source>
</reference>
<dbReference type="InterPro" id="IPR003439">
    <property type="entry name" value="ABC_transporter-like_ATP-bd"/>
</dbReference>
<evidence type="ECO:0000313" key="11">
    <source>
        <dbReference type="Proteomes" id="UP000002020"/>
    </source>
</evidence>
<evidence type="ECO:0000256" key="6">
    <source>
        <dbReference type="ARBA" id="ARBA00022840"/>
    </source>
</evidence>
<comment type="similarity">
    <text evidence="2">Belongs to the ABC transporter superfamily.</text>
</comment>
<evidence type="ECO:0000313" key="10">
    <source>
        <dbReference type="EMBL" id="CAP18556.1"/>
    </source>
</evidence>
<evidence type="ECO:0000256" key="5">
    <source>
        <dbReference type="ARBA" id="ARBA00022741"/>
    </source>
</evidence>
<organism evidence="11">
    <name type="scientific">Phytoplasma mali (strain AT)</name>
    <dbReference type="NCBI Taxonomy" id="482235"/>
    <lineage>
        <taxon>Bacteria</taxon>
        <taxon>Bacillati</taxon>
        <taxon>Mycoplasmatota</taxon>
        <taxon>Mollicutes</taxon>
        <taxon>Acholeplasmatales</taxon>
        <taxon>Acholeplasmataceae</taxon>
        <taxon>Candidatus Phytoplasma</taxon>
        <taxon>16SrX (Apple proliferation group)</taxon>
    </lineage>
</organism>
<dbReference type="SMART" id="SM00382">
    <property type="entry name" value="AAA"/>
    <property type="match status" value="1"/>
</dbReference>
<dbReference type="FunFam" id="3.40.50.300:FF:000224">
    <property type="entry name" value="Energy-coupling factor transporter ATP-binding protein EcfA"/>
    <property type="match status" value="1"/>
</dbReference>
<dbReference type="InterPro" id="IPR003593">
    <property type="entry name" value="AAA+_ATPase"/>
</dbReference>
<evidence type="ECO:0000256" key="2">
    <source>
        <dbReference type="ARBA" id="ARBA00005417"/>
    </source>
</evidence>
<dbReference type="GO" id="GO:0016887">
    <property type="term" value="F:ATP hydrolysis activity"/>
    <property type="evidence" value="ECO:0007669"/>
    <property type="project" value="InterPro"/>
</dbReference>
<keyword evidence="5" id="KW-0547">Nucleotide-binding</keyword>
<comment type="subcellular location">
    <subcellularLocation>
        <location evidence="1">Cell membrane</location>
    </subcellularLocation>
</comment>
<dbReference type="PROSITE" id="PS00211">
    <property type="entry name" value="ABC_TRANSPORTER_1"/>
    <property type="match status" value="1"/>
</dbReference>
<dbReference type="GO" id="GO:0042626">
    <property type="term" value="F:ATPase-coupled transmembrane transporter activity"/>
    <property type="evidence" value="ECO:0007669"/>
    <property type="project" value="TreeGrafter"/>
</dbReference>
<evidence type="ECO:0000256" key="4">
    <source>
        <dbReference type="ARBA" id="ARBA00022475"/>
    </source>
</evidence>
<dbReference type="AlphaFoldDB" id="B3R019"/>
<keyword evidence="6" id="KW-0067">ATP-binding</keyword>
<dbReference type="EMBL" id="CU469464">
    <property type="protein sequence ID" value="CAP18556.1"/>
    <property type="molecule type" value="Genomic_DNA"/>
</dbReference>
<dbReference type="STRING" id="37692.ATP_00369"/>
<dbReference type="GO" id="GO:0043190">
    <property type="term" value="C:ATP-binding cassette (ABC) transporter complex"/>
    <property type="evidence" value="ECO:0007669"/>
    <property type="project" value="TreeGrafter"/>
</dbReference>
<dbReference type="CDD" id="cd03225">
    <property type="entry name" value="ABC_cobalt_CbiO_domain1"/>
    <property type="match status" value="1"/>
</dbReference>
<dbReference type="Gene3D" id="3.40.50.300">
    <property type="entry name" value="P-loop containing nucleotide triphosphate hydrolases"/>
    <property type="match status" value="1"/>
</dbReference>